<feature type="region of interest" description="Disordered" evidence="4">
    <location>
        <begin position="88"/>
        <end position="117"/>
    </location>
</feature>
<feature type="compositionally biased region" description="Basic and acidic residues" evidence="4">
    <location>
        <begin position="108"/>
        <end position="117"/>
    </location>
</feature>
<keyword evidence="6" id="KW-0645">Protease</keyword>
<evidence type="ECO:0000256" key="2">
    <source>
        <dbReference type="ARBA" id="ARBA00023239"/>
    </source>
</evidence>
<dbReference type="InterPro" id="IPR002818">
    <property type="entry name" value="DJ-1/PfpI"/>
</dbReference>
<evidence type="ECO:0000256" key="4">
    <source>
        <dbReference type="SAM" id="MobiDB-lite"/>
    </source>
</evidence>
<dbReference type="GO" id="GO:0019172">
    <property type="term" value="F:glyoxalase III activity"/>
    <property type="evidence" value="ECO:0007669"/>
    <property type="project" value="TreeGrafter"/>
</dbReference>
<dbReference type="Gene3D" id="3.40.50.880">
    <property type="match status" value="1"/>
</dbReference>
<feature type="compositionally biased region" description="Low complexity" evidence="4">
    <location>
        <begin position="92"/>
        <end position="107"/>
    </location>
</feature>
<dbReference type="Pfam" id="PF01965">
    <property type="entry name" value="DJ-1_PfpI"/>
    <property type="match status" value="1"/>
</dbReference>
<dbReference type="Proteomes" id="UP000182114">
    <property type="component" value="Unassembled WGS sequence"/>
</dbReference>
<dbReference type="eggNOG" id="COG0693">
    <property type="taxonomic scope" value="Bacteria"/>
</dbReference>
<dbReference type="GO" id="GO:0008233">
    <property type="term" value="F:peptidase activity"/>
    <property type="evidence" value="ECO:0007669"/>
    <property type="project" value="UniProtKB-KW"/>
</dbReference>
<dbReference type="GO" id="GO:0006508">
    <property type="term" value="P:proteolysis"/>
    <property type="evidence" value="ECO:0007669"/>
    <property type="project" value="UniProtKB-KW"/>
</dbReference>
<dbReference type="PANTHER" id="PTHR48094">
    <property type="entry name" value="PROTEIN/NUCLEIC ACID DEGLYCASE DJ-1-RELATED"/>
    <property type="match status" value="1"/>
</dbReference>
<dbReference type="PANTHER" id="PTHR48094:SF11">
    <property type="entry name" value="GLUTATHIONE-INDEPENDENT GLYOXALASE HSP31-RELATED"/>
    <property type="match status" value="1"/>
</dbReference>
<dbReference type="GO" id="GO:0019243">
    <property type="term" value="P:methylglyoxal catabolic process to D-lactate via S-lactoyl-glutathione"/>
    <property type="evidence" value="ECO:0007669"/>
    <property type="project" value="TreeGrafter"/>
</dbReference>
<keyword evidence="1" id="KW-0346">Stress response</keyword>
<feature type="domain" description="DJ-1/PfpI" evidence="5">
    <location>
        <begin position="68"/>
        <end position="265"/>
    </location>
</feature>
<evidence type="ECO:0000313" key="7">
    <source>
        <dbReference type="Proteomes" id="UP000182114"/>
    </source>
</evidence>
<reference evidence="7" key="1">
    <citation type="submission" date="2016-10" db="EMBL/GenBank/DDBJ databases">
        <authorList>
            <person name="Varghese N."/>
            <person name="Submissions S."/>
        </authorList>
    </citation>
    <scope>NUCLEOTIDE SEQUENCE [LARGE SCALE GENOMIC DNA]</scope>
    <source>
        <strain evidence="7">DSM 24729</strain>
    </source>
</reference>
<comment type="similarity">
    <text evidence="3">Belongs to the peptidase C56 family. HSP31-like subfamily.</text>
</comment>
<dbReference type="EMBL" id="FNBD01000004">
    <property type="protein sequence ID" value="SDE84652.1"/>
    <property type="molecule type" value="Genomic_DNA"/>
</dbReference>
<keyword evidence="2" id="KW-0456">Lyase</keyword>
<dbReference type="AlphaFoldDB" id="A0A1G7G957"/>
<accession>A0A1G7G957</accession>
<dbReference type="InterPro" id="IPR029062">
    <property type="entry name" value="Class_I_gatase-like"/>
</dbReference>
<sequence>MNYVKSAVLLLSIITGAACKNETKQTAEENSEVTITTKKEEKMKILFVLTSHDKLGDTGKKTGFWVEEFANPYYTLLDKGAEITIATPNGGAAPIDPSSDSPDAATADTDRFNDDAEAKERIANTKKLSDMNPDDFDAVFYPGGHGPLWDLANDEASIALIETFNKQKKPIAFVCHAPAALKSVKDVDGKTPLVKGKNVTGFTNSEEAAVGLTDVVPFLVEDMLSENGGIYSKIEDWGAYAIQDGNLITGQNPASSEKVAEKLLEALK</sequence>
<keyword evidence="6" id="KW-0378">Hydrolase</keyword>
<evidence type="ECO:0000259" key="5">
    <source>
        <dbReference type="Pfam" id="PF01965"/>
    </source>
</evidence>
<protein>
    <submittedName>
        <fullName evidence="6">Putative intracellular protease/amidase</fullName>
    </submittedName>
</protein>
<gene>
    <name evidence="6" type="ORF">SAMN04487992_104216</name>
</gene>
<keyword evidence="7" id="KW-1185">Reference proteome</keyword>
<name>A0A1G7G957_9FLAO</name>
<dbReference type="RefSeq" id="WP_175444421.1">
    <property type="nucleotide sequence ID" value="NZ_FNBD01000004.1"/>
</dbReference>
<evidence type="ECO:0000256" key="1">
    <source>
        <dbReference type="ARBA" id="ARBA00023016"/>
    </source>
</evidence>
<dbReference type="CDD" id="cd03141">
    <property type="entry name" value="GATase1_Hsp31_like"/>
    <property type="match status" value="1"/>
</dbReference>
<evidence type="ECO:0000256" key="3">
    <source>
        <dbReference type="ARBA" id="ARBA00038493"/>
    </source>
</evidence>
<dbReference type="PROSITE" id="PS51257">
    <property type="entry name" value="PROKAR_LIPOPROTEIN"/>
    <property type="match status" value="1"/>
</dbReference>
<dbReference type="InterPro" id="IPR050325">
    <property type="entry name" value="Prot/Nucl_acid_deglycase"/>
</dbReference>
<dbReference type="SUPFAM" id="SSF52317">
    <property type="entry name" value="Class I glutamine amidotransferase-like"/>
    <property type="match status" value="1"/>
</dbReference>
<evidence type="ECO:0000313" key="6">
    <source>
        <dbReference type="EMBL" id="SDE84652.1"/>
    </source>
</evidence>
<dbReference type="GO" id="GO:0005737">
    <property type="term" value="C:cytoplasm"/>
    <property type="evidence" value="ECO:0007669"/>
    <property type="project" value="TreeGrafter"/>
</dbReference>
<organism evidence="6 7">
    <name type="scientific">Cellulophaga baltica</name>
    <dbReference type="NCBI Taxonomy" id="76594"/>
    <lineage>
        <taxon>Bacteria</taxon>
        <taxon>Pseudomonadati</taxon>
        <taxon>Bacteroidota</taxon>
        <taxon>Flavobacteriia</taxon>
        <taxon>Flavobacteriales</taxon>
        <taxon>Flavobacteriaceae</taxon>
        <taxon>Cellulophaga</taxon>
    </lineage>
</organism>
<proteinExistence type="inferred from homology"/>